<dbReference type="RefSeq" id="WP_143080877.1">
    <property type="nucleotide sequence ID" value="NZ_FOBB01000001.1"/>
</dbReference>
<protein>
    <recommendedName>
        <fullName evidence="3">SnoaL-like domain-containing protein</fullName>
    </recommendedName>
</protein>
<proteinExistence type="predicted"/>
<dbReference type="EMBL" id="FOBB01000001">
    <property type="protein sequence ID" value="SEK51814.1"/>
    <property type="molecule type" value="Genomic_DNA"/>
</dbReference>
<dbReference type="SUPFAM" id="SSF54427">
    <property type="entry name" value="NTF2-like"/>
    <property type="match status" value="1"/>
</dbReference>
<dbReference type="Gene3D" id="3.10.450.50">
    <property type="match status" value="1"/>
</dbReference>
<reference evidence="1 2" key="1">
    <citation type="submission" date="2016-10" db="EMBL/GenBank/DDBJ databases">
        <authorList>
            <person name="de Groot N.N."/>
        </authorList>
    </citation>
    <scope>NUCLEOTIDE SEQUENCE [LARGE SCALE GENOMIC DNA]</scope>
    <source>
        <strain evidence="1 2">DSM 21039</strain>
    </source>
</reference>
<dbReference type="AlphaFoldDB" id="A0A1H7HNP5"/>
<organism evidence="1 2">
    <name type="scientific">Chitinophaga rupis</name>
    <dbReference type="NCBI Taxonomy" id="573321"/>
    <lineage>
        <taxon>Bacteria</taxon>
        <taxon>Pseudomonadati</taxon>
        <taxon>Bacteroidota</taxon>
        <taxon>Chitinophagia</taxon>
        <taxon>Chitinophagales</taxon>
        <taxon>Chitinophagaceae</taxon>
        <taxon>Chitinophaga</taxon>
    </lineage>
</organism>
<evidence type="ECO:0000313" key="1">
    <source>
        <dbReference type="EMBL" id="SEK51814.1"/>
    </source>
</evidence>
<sequence length="140" mass="16045">MQKEDTAGNKAFVMEMIGQKKQLTDYPDRASDSMVVYEPSSLPFGGTYRGMKAFEQFYPKVRTFYDFKHFHLLNVYADEDKVFAISKAAIAHSDGNILLCEQFTFRGGKIVEVRLYIYDYDGQPIHKLIEQAGQAKPVEN</sequence>
<gene>
    <name evidence="1" type="ORF">SAMN04488505_101348</name>
</gene>
<name>A0A1H7HNP5_9BACT</name>
<evidence type="ECO:0008006" key="3">
    <source>
        <dbReference type="Google" id="ProtNLM"/>
    </source>
</evidence>
<dbReference type="InterPro" id="IPR032710">
    <property type="entry name" value="NTF2-like_dom_sf"/>
</dbReference>
<accession>A0A1H7HNP5</accession>
<dbReference type="Proteomes" id="UP000198984">
    <property type="component" value="Unassembled WGS sequence"/>
</dbReference>
<evidence type="ECO:0000313" key="2">
    <source>
        <dbReference type="Proteomes" id="UP000198984"/>
    </source>
</evidence>
<dbReference type="OrthoDB" id="582171at2"/>
<dbReference type="STRING" id="573321.SAMN04488505_101348"/>
<keyword evidence="2" id="KW-1185">Reference proteome</keyword>